<dbReference type="AlphaFoldDB" id="A0A9W7ZPZ1"/>
<gene>
    <name evidence="1" type="ORF">H4219_006209</name>
</gene>
<protein>
    <submittedName>
        <fullName evidence="1">Uncharacterized protein</fullName>
    </submittedName>
</protein>
<proteinExistence type="predicted"/>
<accession>A0A9W7ZPZ1</accession>
<dbReference type="Proteomes" id="UP001150538">
    <property type="component" value="Unassembled WGS sequence"/>
</dbReference>
<evidence type="ECO:0000313" key="2">
    <source>
        <dbReference type="Proteomes" id="UP001150538"/>
    </source>
</evidence>
<sequence length="540" mass="63648">MKLINIPWKVRPYLKSGKVDKTDAFWVAGPYIYNKDYDAWACKNVPLDPKLWDLSNYTNSTLPRIIYPVEPAPEHIRLEYNQPLCVRVVIPSLRKLTGAMNGENSRQYFTTLPNTGWDSVMLEFVGINTKITVPLDLEMYPDFHNNQIDDVHIYQAELRLKDSDLYRPTGYHEFHSGAWNMELDSKFPAYTPTHFHTSDLMKTRVSVVVPQTHHTHYKNHMQLPLCRTPSAEGRWIHKSLLSMDLSEVLPADNLGKIWLPYECRYKPYTYPQYIDCLSTRYPYQHYYGDSNMRRSIKKIVTLGGWCSTPDLYETRYCLCEDSKEPFNPFDHFNRDMLIELNTKQGGLAARQGQDNYTHQGIINPVMAKIYWHKMDGLTFWNFPSIKDHFTTELFRDMLREEYPQVVMLSLVNWDIAFGSFSQYTYRLNSLISAFKTQYTGAKPPVAYNHKNNPAPLFIWRTGQYFCCRVDRSHETRRFSKSRRDVFDKYTVEQLRQVWPNMMVWDVAQLEAKRVYDERIMAKKCDSNHARSEVVEIENQI</sequence>
<keyword evidence="2" id="KW-1185">Reference proteome</keyword>
<feature type="non-terminal residue" evidence="1">
    <location>
        <position position="540"/>
    </location>
</feature>
<reference evidence="1" key="1">
    <citation type="submission" date="2022-07" db="EMBL/GenBank/DDBJ databases">
        <title>Phylogenomic reconstructions and comparative analyses of Kickxellomycotina fungi.</title>
        <authorList>
            <person name="Reynolds N.K."/>
            <person name="Stajich J.E."/>
            <person name="Barry K."/>
            <person name="Grigoriev I.V."/>
            <person name="Crous P."/>
            <person name="Smith M.E."/>
        </authorList>
    </citation>
    <scope>NUCLEOTIDE SEQUENCE</scope>
    <source>
        <strain evidence="1">NBRC 100468</strain>
    </source>
</reference>
<dbReference type="OrthoDB" id="2104804at2759"/>
<name>A0A9W7ZPZ1_9FUNG</name>
<evidence type="ECO:0000313" key="1">
    <source>
        <dbReference type="EMBL" id="KAJ1910448.1"/>
    </source>
</evidence>
<comment type="caution">
    <text evidence="1">The sequence shown here is derived from an EMBL/GenBank/DDBJ whole genome shotgun (WGS) entry which is preliminary data.</text>
</comment>
<dbReference type="EMBL" id="JANBPU010000576">
    <property type="protein sequence ID" value="KAJ1910448.1"/>
    <property type="molecule type" value="Genomic_DNA"/>
</dbReference>
<organism evidence="1 2">
    <name type="scientific">Mycoemilia scoparia</name>
    <dbReference type="NCBI Taxonomy" id="417184"/>
    <lineage>
        <taxon>Eukaryota</taxon>
        <taxon>Fungi</taxon>
        <taxon>Fungi incertae sedis</taxon>
        <taxon>Zoopagomycota</taxon>
        <taxon>Kickxellomycotina</taxon>
        <taxon>Kickxellomycetes</taxon>
        <taxon>Kickxellales</taxon>
        <taxon>Kickxellaceae</taxon>
        <taxon>Mycoemilia</taxon>
    </lineage>
</organism>